<proteinExistence type="predicted"/>
<dbReference type="RefSeq" id="WP_148133770.1">
    <property type="nucleotide sequence ID" value="NZ_CP017634.1"/>
</dbReference>
<feature type="domain" description="IrrE N-terminal-like" evidence="1">
    <location>
        <begin position="29"/>
        <end position="143"/>
    </location>
</feature>
<sequence>MINIRSRINNLVKKYGTRDPVKPVKIAHALGINITYMPLKPNTKGFFIHIRRNKYIVINSNLSEFEQRIVLTHELGHAILHSNRKIDMIRKYTLFPKGIHENEANEFVAELLIPDVDQNLLVGMTYDQIGQYFGVPKELVMFKFNRKKACIYKRGGSLYFATNSTKYNMF</sequence>
<dbReference type="EMBL" id="CP017634">
    <property type="protein sequence ID" value="ATW24571.1"/>
    <property type="molecule type" value="Genomic_DNA"/>
</dbReference>
<dbReference type="PANTHER" id="PTHR43236:SF1">
    <property type="entry name" value="BLL7220 PROTEIN"/>
    <property type="match status" value="1"/>
</dbReference>
<organism evidence="2 3">
    <name type="scientific">Formimonas warabiya</name>
    <dbReference type="NCBI Taxonomy" id="1761012"/>
    <lineage>
        <taxon>Bacteria</taxon>
        <taxon>Bacillati</taxon>
        <taxon>Bacillota</taxon>
        <taxon>Clostridia</taxon>
        <taxon>Eubacteriales</taxon>
        <taxon>Peptococcaceae</taxon>
        <taxon>Candidatus Formimonas</taxon>
    </lineage>
</organism>
<dbReference type="InterPro" id="IPR010359">
    <property type="entry name" value="IrrE_HExxH"/>
</dbReference>
<evidence type="ECO:0000313" key="2">
    <source>
        <dbReference type="EMBL" id="ATW24571.1"/>
    </source>
</evidence>
<dbReference type="KEGG" id="fwa:DCMF_07035"/>
<dbReference type="InterPro" id="IPR052345">
    <property type="entry name" value="Rad_response_metalloprotease"/>
</dbReference>
<dbReference type="PANTHER" id="PTHR43236">
    <property type="entry name" value="ANTITOXIN HIGA1"/>
    <property type="match status" value="1"/>
</dbReference>
<evidence type="ECO:0000313" key="3">
    <source>
        <dbReference type="Proteomes" id="UP000323521"/>
    </source>
</evidence>
<gene>
    <name evidence="2" type="ORF">DCMF_07035</name>
</gene>
<dbReference type="Gene3D" id="1.10.10.2910">
    <property type="match status" value="1"/>
</dbReference>
<dbReference type="Pfam" id="PF06114">
    <property type="entry name" value="Peptidase_M78"/>
    <property type="match status" value="1"/>
</dbReference>
<keyword evidence="3" id="KW-1185">Reference proteome</keyword>
<reference evidence="2 3" key="1">
    <citation type="submission" date="2016-10" db="EMBL/GenBank/DDBJ databases">
        <title>Complete Genome Sequence of Peptococcaceae strain DCMF.</title>
        <authorList>
            <person name="Edwards R.J."/>
            <person name="Holland S.I."/>
            <person name="Deshpande N.P."/>
            <person name="Wong Y.K."/>
            <person name="Ertan H."/>
            <person name="Manefield M."/>
            <person name="Russell T.L."/>
            <person name="Lee M.J."/>
        </authorList>
    </citation>
    <scope>NUCLEOTIDE SEQUENCE [LARGE SCALE GENOMIC DNA]</scope>
    <source>
        <strain evidence="2 3">DCMF</strain>
    </source>
</reference>
<dbReference type="OrthoDB" id="9816277at2"/>
<evidence type="ECO:0000259" key="1">
    <source>
        <dbReference type="Pfam" id="PF06114"/>
    </source>
</evidence>
<name>A0A3G1KQ39_FORW1</name>
<accession>A0A3G1KQ39</accession>
<protein>
    <recommendedName>
        <fullName evidence="1">IrrE N-terminal-like domain-containing protein</fullName>
    </recommendedName>
</protein>
<dbReference type="AlphaFoldDB" id="A0A3G1KQ39"/>
<dbReference type="Proteomes" id="UP000323521">
    <property type="component" value="Chromosome"/>
</dbReference>